<dbReference type="Gene3D" id="3.30.750.24">
    <property type="entry name" value="STAS domain"/>
    <property type="match status" value="1"/>
</dbReference>
<dbReference type="eggNOG" id="COG1366">
    <property type="taxonomic scope" value="Bacteria"/>
</dbReference>
<accession>B0P7R1</accession>
<reference evidence="4" key="2">
    <citation type="submission" date="2013-09" db="EMBL/GenBank/DDBJ databases">
        <title>Draft genome sequence of Anaerotruncus colihominis(DSM 17241).</title>
        <authorList>
            <person name="Sudarsanam P."/>
            <person name="Ley R."/>
            <person name="Guruge J."/>
            <person name="Turnbaugh P.J."/>
            <person name="Mahowald M."/>
            <person name="Liep D."/>
            <person name="Gordon J."/>
        </authorList>
    </citation>
    <scope>NUCLEOTIDE SEQUENCE</scope>
    <source>
        <strain evidence="4">DSM 17241</strain>
    </source>
</reference>
<organism evidence="4 5">
    <name type="scientific">Anaerotruncus colihominis DSM 17241</name>
    <dbReference type="NCBI Taxonomy" id="445972"/>
    <lineage>
        <taxon>Bacteria</taxon>
        <taxon>Bacillati</taxon>
        <taxon>Bacillota</taxon>
        <taxon>Clostridia</taxon>
        <taxon>Eubacteriales</taxon>
        <taxon>Oscillospiraceae</taxon>
        <taxon>Anaerotruncus</taxon>
    </lineage>
</organism>
<dbReference type="InterPro" id="IPR003658">
    <property type="entry name" value="Anti-sigma_ant"/>
</dbReference>
<gene>
    <name evidence="4" type="ORF">ANACOL_00800</name>
</gene>
<evidence type="ECO:0000256" key="2">
    <source>
        <dbReference type="RuleBase" id="RU003749"/>
    </source>
</evidence>
<evidence type="ECO:0000259" key="3">
    <source>
        <dbReference type="PROSITE" id="PS50801"/>
    </source>
</evidence>
<dbReference type="NCBIfam" id="TIGR00377">
    <property type="entry name" value="ant_ant_sig"/>
    <property type="match status" value="1"/>
</dbReference>
<keyword evidence="5" id="KW-1185">Reference proteome</keyword>
<evidence type="ECO:0000313" key="5">
    <source>
        <dbReference type="Proteomes" id="UP000003803"/>
    </source>
</evidence>
<dbReference type="PROSITE" id="PS50801">
    <property type="entry name" value="STAS"/>
    <property type="match status" value="1"/>
</dbReference>
<dbReference type="PANTHER" id="PTHR33495:SF14">
    <property type="entry name" value="ANTI-SIGMA FACTOR ANTAGONIST"/>
    <property type="match status" value="1"/>
</dbReference>
<dbReference type="InterPro" id="IPR036513">
    <property type="entry name" value="STAS_dom_sf"/>
</dbReference>
<proteinExistence type="inferred from homology"/>
<evidence type="ECO:0000313" key="4">
    <source>
        <dbReference type="EMBL" id="EDS12564.1"/>
    </source>
</evidence>
<feature type="domain" description="STAS" evidence="3">
    <location>
        <begin position="29"/>
        <end position="133"/>
    </location>
</feature>
<sequence>MVREILQTASYVYSGIKLSEKNERTIFSMTINRTSRDGTAVFALAGRLDTTTSPQLHDVLLPALDGSCDILLDFTGLNYVSSAGLRVLLAAQKQSKAAGVCMSLRGVCDEIMEVFDMTGFSDILNIIPNGETR</sequence>
<protein>
    <recommendedName>
        <fullName evidence="2">Anti-sigma factor antagonist</fullName>
    </recommendedName>
</protein>
<reference evidence="4" key="1">
    <citation type="submission" date="2007-11" db="EMBL/GenBank/DDBJ databases">
        <authorList>
            <person name="Fulton L."/>
            <person name="Clifton S."/>
            <person name="Fulton B."/>
            <person name="Xu J."/>
            <person name="Minx P."/>
            <person name="Pepin K.H."/>
            <person name="Johnson M."/>
            <person name="Thiruvilangam P."/>
            <person name="Bhonagiri V."/>
            <person name="Nash W.E."/>
            <person name="Mardis E.R."/>
            <person name="Wilson R.K."/>
        </authorList>
    </citation>
    <scope>NUCLEOTIDE SEQUENCE [LARGE SCALE GENOMIC DNA]</scope>
    <source>
        <strain evidence="4">DSM 17241</strain>
    </source>
</reference>
<dbReference type="SUPFAM" id="SSF52091">
    <property type="entry name" value="SpoIIaa-like"/>
    <property type="match status" value="1"/>
</dbReference>
<dbReference type="Pfam" id="PF01740">
    <property type="entry name" value="STAS"/>
    <property type="match status" value="1"/>
</dbReference>
<dbReference type="InterPro" id="IPR002645">
    <property type="entry name" value="STAS_dom"/>
</dbReference>
<dbReference type="CDD" id="cd07043">
    <property type="entry name" value="STAS_anti-anti-sigma_factors"/>
    <property type="match status" value="1"/>
</dbReference>
<dbReference type="AlphaFoldDB" id="B0P7R1"/>
<dbReference type="HOGENOM" id="CLU_115403_9_2_9"/>
<dbReference type="PANTHER" id="PTHR33495">
    <property type="entry name" value="ANTI-SIGMA FACTOR ANTAGONIST TM_1081-RELATED-RELATED"/>
    <property type="match status" value="1"/>
</dbReference>
<dbReference type="GO" id="GO:0043856">
    <property type="term" value="F:anti-sigma factor antagonist activity"/>
    <property type="evidence" value="ECO:0007669"/>
    <property type="project" value="InterPro"/>
</dbReference>
<dbReference type="STRING" id="169435.ERS852551_01598"/>
<comment type="similarity">
    <text evidence="1 2">Belongs to the anti-sigma-factor antagonist family.</text>
</comment>
<name>B0P7R1_9FIRM</name>
<dbReference type="Proteomes" id="UP000003803">
    <property type="component" value="Unassembled WGS sequence"/>
</dbReference>
<comment type="caution">
    <text evidence="4">The sequence shown here is derived from an EMBL/GenBank/DDBJ whole genome shotgun (WGS) entry which is preliminary data.</text>
</comment>
<dbReference type="EMBL" id="ABGD02000006">
    <property type="protein sequence ID" value="EDS12564.1"/>
    <property type="molecule type" value="Genomic_DNA"/>
</dbReference>
<evidence type="ECO:0000256" key="1">
    <source>
        <dbReference type="ARBA" id="ARBA00009013"/>
    </source>
</evidence>